<name>A0ACB9S9Y9_9MYRT</name>
<reference evidence="2" key="1">
    <citation type="journal article" date="2023" name="Front. Plant Sci.">
        <title>Chromosomal-level genome assembly of Melastoma candidum provides insights into trichome evolution.</title>
        <authorList>
            <person name="Zhong Y."/>
            <person name="Wu W."/>
            <person name="Sun C."/>
            <person name="Zou P."/>
            <person name="Liu Y."/>
            <person name="Dai S."/>
            <person name="Zhou R."/>
        </authorList>
    </citation>
    <scope>NUCLEOTIDE SEQUENCE [LARGE SCALE GENOMIC DNA]</scope>
</reference>
<dbReference type="EMBL" id="CM042881">
    <property type="protein sequence ID" value="KAI4387341.1"/>
    <property type="molecule type" value="Genomic_DNA"/>
</dbReference>
<comment type="caution">
    <text evidence="1">The sequence shown here is derived from an EMBL/GenBank/DDBJ whole genome shotgun (WGS) entry which is preliminary data.</text>
</comment>
<organism evidence="1 2">
    <name type="scientific">Melastoma candidum</name>
    <dbReference type="NCBI Taxonomy" id="119954"/>
    <lineage>
        <taxon>Eukaryota</taxon>
        <taxon>Viridiplantae</taxon>
        <taxon>Streptophyta</taxon>
        <taxon>Embryophyta</taxon>
        <taxon>Tracheophyta</taxon>
        <taxon>Spermatophyta</taxon>
        <taxon>Magnoliopsida</taxon>
        <taxon>eudicotyledons</taxon>
        <taxon>Gunneridae</taxon>
        <taxon>Pentapetalae</taxon>
        <taxon>rosids</taxon>
        <taxon>malvids</taxon>
        <taxon>Myrtales</taxon>
        <taxon>Melastomataceae</taxon>
        <taxon>Melastomatoideae</taxon>
        <taxon>Melastomateae</taxon>
        <taxon>Melastoma</taxon>
    </lineage>
</organism>
<sequence>MLKLKSAIKKFPSLTKKSPGVVYLGRNIPATESTENDDGIGPHMEDDLRTVYVGKSRRRYFVSSKVVDHPLFREIADKSMITSGGIEKKGAVVVSCEVVLFEHLLWMLEGDGGGGCDQSLDELVEFYTCVN</sequence>
<protein>
    <submittedName>
        <fullName evidence="1">Uncharacterized protein</fullName>
    </submittedName>
</protein>
<keyword evidence="2" id="KW-1185">Reference proteome</keyword>
<accession>A0ACB9S9Y9</accession>
<evidence type="ECO:0000313" key="1">
    <source>
        <dbReference type="EMBL" id="KAI4387341.1"/>
    </source>
</evidence>
<proteinExistence type="predicted"/>
<dbReference type="Proteomes" id="UP001057402">
    <property type="component" value="Chromosome 2"/>
</dbReference>
<gene>
    <name evidence="1" type="ORF">MLD38_005180</name>
</gene>
<evidence type="ECO:0000313" key="2">
    <source>
        <dbReference type="Proteomes" id="UP001057402"/>
    </source>
</evidence>